<dbReference type="Proteomes" id="UP000887013">
    <property type="component" value="Unassembled WGS sequence"/>
</dbReference>
<name>A0A8X6UKT8_NEPPI</name>
<evidence type="ECO:0000313" key="2">
    <source>
        <dbReference type="Proteomes" id="UP000887013"/>
    </source>
</evidence>
<proteinExistence type="predicted"/>
<evidence type="ECO:0000313" key="1">
    <source>
        <dbReference type="EMBL" id="GFU20315.1"/>
    </source>
</evidence>
<gene>
    <name evidence="1" type="ORF">NPIL_704971</name>
</gene>
<dbReference type="EMBL" id="BMAW01080589">
    <property type="protein sequence ID" value="GFU20315.1"/>
    <property type="molecule type" value="Genomic_DNA"/>
</dbReference>
<keyword evidence="2" id="KW-1185">Reference proteome</keyword>
<comment type="caution">
    <text evidence="1">The sequence shown here is derived from an EMBL/GenBank/DDBJ whole genome shotgun (WGS) entry which is preliminary data.</text>
</comment>
<protein>
    <submittedName>
        <fullName evidence="1">Uncharacterized protein</fullName>
    </submittedName>
</protein>
<organism evidence="1 2">
    <name type="scientific">Nephila pilipes</name>
    <name type="common">Giant wood spider</name>
    <name type="synonym">Nephila maculata</name>
    <dbReference type="NCBI Taxonomy" id="299642"/>
    <lineage>
        <taxon>Eukaryota</taxon>
        <taxon>Metazoa</taxon>
        <taxon>Ecdysozoa</taxon>
        <taxon>Arthropoda</taxon>
        <taxon>Chelicerata</taxon>
        <taxon>Arachnida</taxon>
        <taxon>Araneae</taxon>
        <taxon>Araneomorphae</taxon>
        <taxon>Entelegynae</taxon>
        <taxon>Araneoidea</taxon>
        <taxon>Nephilidae</taxon>
        <taxon>Nephila</taxon>
    </lineage>
</organism>
<dbReference type="AlphaFoldDB" id="A0A8X6UKT8"/>
<reference evidence="1" key="1">
    <citation type="submission" date="2020-08" db="EMBL/GenBank/DDBJ databases">
        <title>Multicomponent nature underlies the extraordinary mechanical properties of spider dragline silk.</title>
        <authorList>
            <person name="Kono N."/>
            <person name="Nakamura H."/>
            <person name="Mori M."/>
            <person name="Yoshida Y."/>
            <person name="Ohtoshi R."/>
            <person name="Malay A.D."/>
            <person name="Moran D.A.P."/>
            <person name="Tomita M."/>
            <person name="Numata K."/>
            <person name="Arakawa K."/>
        </authorList>
    </citation>
    <scope>NUCLEOTIDE SEQUENCE</scope>
</reference>
<sequence length="159" mass="18128">MSVLSLSSRIKHMKPDQNFYLCAANSSKINTYVSEHLYLDLSFLQRVLWTFIVGDVTKPIMDANFLKQFGFLVYITRNHLVYSMTSLSSIGRIVNGFSSKLTTITIDINNLQIKALLKEFKCLTIQTTQVKTVLHPVTHHIVTNSSLWLPKHVISLQTN</sequence>
<accession>A0A8X6UKT8</accession>